<evidence type="ECO:0000256" key="3">
    <source>
        <dbReference type="ARBA" id="ARBA00022692"/>
    </source>
</evidence>
<comment type="subcellular location">
    <subcellularLocation>
        <location evidence="1">Cell membrane</location>
        <topology evidence="1">Multi-pass membrane protein</topology>
    </subcellularLocation>
</comment>
<dbReference type="GO" id="GO:0043190">
    <property type="term" value="C:ATP-binding cassette (ABC) transporter complex"/>
    <property type="evidence" value="ECO:0007669"/>
    <property type="project" value="TreeGrafter"/>
</dbReference>
<dbReference type="InterPro" id="IPR005495">
    <property type="entry name" value="LptG/LptF_permease"/>
</dbReference>
<organism evidence="7 8">
    <name type="scientific">Hydrogenivirga caldilitoris</name>
    <dbReference type="NCBI Taxonomy" id="246264"/>
    <lineage>
        <taxon>Bacteria</taxon>
        <taxon>Pseudomonadati</taxon>
        <taxon>Aquificota</taxon>
        <taxon>Aquificia</taxon>
        <taxon>Aquificales</taxon>
        <taxon>Aquificaceae</taxon>
        <taxon>Hydrogenivirga</taxon>
    </lineage>
</organism>
<protein>
    <submittedName>
        <fullName evidence="7">Lipopolysaccharide export LptBFGC system permease protein LptF</fullName>
    </submittedName>
</protein>
<feature type="transmembrane region" description="Helical" evidence="6">
    <location>
        <begin position="50"/>
        <end position="75"/>
    </location>
</feature>
<feature type="transmembrane region" description="Helical" evidence="6">
    <location>
        <begin position="301"/>
        <end position="319"/>
    </location>
</feature>
<dbReference type="OrthoDB" id="12137at2"/>
<dbReference type="GO" id="GO:0015920">
    <property type="term" value="P:lipopolysaccharide transport"/>
    <property type="evidence" value="ECO:0007669"/>
    <property type="project" value="TreeGrafter"/>
</dbReference>
<evidence type="ECO:0000313" key="7">
    <source>
        <dbReference type="EMBL" id="RLJ70281.1"/>
    </source>
</evidence>
<keyword evidence="4 6" id="KW-1133">Transmembrane helix</keyword>
<accession>A0A497XPS6</accession>
<keyword evidence="3 6" id="KW-0812">Transmembrane</keyword>
<gene>
    <name evidence="7" type="ORF">BCF55_0549</name>
</gene>
<comment type="caution">
    <text evidence="7">The sequence shown here is derived from an EMBL/GenBank/DDBJ whole genome shotgun (WGS) entry which is preliminary data.</text>
</comment>
<evidence type="ECO:0000313" key="8">
    <source>
        <dbReference type="Proteomes" id="UP000267841"/>
    </source>
</evidence>
<evidence type="ECO:0000256" key="6">
    <source>
        <dbReference type="SAM" id="Phobius"/>
    </source>
</evidence>
<proteinExistence type="predicted"/>
<feature type="transmembrane region" description="Helical" evidence="6">
    <location>
        <begin position="95"/>
        <end position="115"/>
    </location>
</feature>
<keyword evidence="2" id="KW-1003">Cell membrane</keyword>
<evidence type="ECO:0000256" key="5">
    <source>
        <dbReference type="ARBA" id="ARBA00023136"/>
    </source>
</evidence>
<feature type="transmembrane region" description="Helical" evidence="6">
    <location>
        <begin position="271"/>
        <end position="289"/>
    </location>
</feature>
<reference evidence="7 8" key="1">
    <citation type="submission" date="2018-10" db="EMBL/GenBank/DDBJ databases">
        <title>Genomic Encyclopedia of Archaeal and Bacterial Type Strains, Phase II (KMG-II): from individual species to whole genera.</title>
        <authorList>
            <person name="Goeker M."/>
        </authorList>
    </citation>
    <scope>NUCLEOTIDE SEQUENCE [LARGE SCALE GENOMIC DNA]</scope>
    <source>
        <strain evidence="7 8">DSM 16510</strain>
    </source>
</reference>
<feature type="transmembrane region" description="Helical" evidence="6">
    <location>
        <begin position="331"/>
        <end position="348"/>
    </location>
</feature>
<dbReference type="PANTHER" id="PTHR33529:SF6">
    <property type="entry name" value="YJGP_YJGQ FAMILY PERMEASE"/>
    <property type="match status" value="1"/>
</dbReference>
<evidence type="ECO:0000256" key="2">
    <source>
        <dbReference type="ARBA" id="ARBA00022475"/>
    </source>
</evidence>
<sequence length="357" mass="40709">MKIFDRYLLLNFLKILAVVSLVSVGLIVMYSLTDFFLGFKVTDFKAGAEYVIYLIPVGFYILSSLLVNISLMILFRRLFSKGIDLTVQSFGISPLRFSAFLVVFVSSLSFLFITLNESVLPGLFKKLWYIEKTYKKNQEIGRIVSRLWFVKETELNKYYTYIGSLDVTNGKFTGLFMMTVSKEGSVQEVVEGNVGTWKGNRIYVGSGSSYNFREGYFVRELKDFSLKTEIDVSDVRLFAEEIEHVSSSALLGLYLKGSRLGFDTKRYLSEVIYRAGLSLLPTLVLIPLLRDLFRFRSLKAGMLSFFINLVIGWVVVVSPKLLSEKANLDPQYALLAYILLLIYLLKGVNDLRKGFRV</sequence>
<evidence type="ECO:0000256" key="1">
    <source>
        <dbReference type="ARBA" id="ARBA00004651"/>
    </source>
</evidence>
<keyword evidence="5 6" id="KW-0472">Membrane</keyword>
<dbReference type="PANTHER" id="PTHR33529">
    <property type="entry name" value="SLR0882 PROTEIN-RELATED"/>
    <property type="match status" value="1"/>
</dbReference>
<keyword evidence="8" id="KW-1185">Reference proteome</keyword>
<feature type="transmembrane region" description="Helical" evidence="6">
    <location>
        <begin position="7"/>
        <end position="30"/>
    </location>
</feature>
<evidence type="ECO:0000256" key="4">
    <source>
        <dbReference type="ARBA" id="ARBA00022989"/>
    </source>
</evidence>
<dbReference type="EMBL" id="RCCJ01000001">
    <property type="protein sequence ID" value="RLJ70281.1"/>
    <property type="molecule type" value="Genomic_DNA"/>
</dbReference>
<name>A0A497XPS6_9AQUI</name>
<dbReference type="AlphaFoldDB" id="A0A497XPS6"/>
<dbReference type="RefSeq" id="WP_121009655.1">
    <property type="nucleotide sequence ID" value="NZ_RCCJ01000001.1"/>
</dbReference>
<dbReference type="Proteomes" id="UP000267841">
    <property type="component" value="Unassembled WGS sequence"/>
</dbReference>
<dbReference type="Pfam" id="PF03739">
    <property type="entry name" value="LptF_LptG"/>
    <property type="match status" value="1"/>
</dbReference>